<dbReference type="EMBL" id="JAIWYP010000003">
    <property type="protein sequence ID" value="KAH3858227.1"/>
    <property type="molecule type" value="Genomic_DNA"/>
</dbReference>
<dbReference type="PANTHER" id="PTHR33480">
    <property type="entry name" value="SET DOMAIN-CONTAINING PROTEIN-RELATED"/>
    <property type="match status" value="1"/>
</dbReference>
<organism evidence="1 2">
    <name type="scientific">Dreissena polymorpha</name>
    <name type="common">Zebra mussel</name>
    <name type="synonym">Mytilus polymorpha</name>
    <dbReference type="NCBI Taxonomy" id="45954"/>
    <lineage>
        <taxon>Eukaryota</taxon>
        <taxon>Metazoa</taxon>
        <taxon>Spiralia</taxon>
        <taxon>Lophotrochozoa</taxon>
        <taxon>Mollusca</taxon>
        <taxon>Bivalvia</taxon>
        <taxon>Autobranchia</taxon>
        <taxon>Heteroconchia</taxon>
        <taxon>Euheterodonta</taxon>
        <taxon>Imparidentia</taxon>
        <taxon>Neoheterodontei</taxon>
        <taxon>Myida</taxon>
        <taxon>Dreissenoidea</taxon>
        <taxon>Dreissenidae</taxon>
        <taxon>Dreissena</taxon>
    </lineage>
</organism>
<protein>
    <submittedName>
        <fullName evidence="1">Uncharacterized protein</fullName>
    </submittedName>
</protein>
<dbReference type="AlphaFoldDB" id="A0A9D4R919"/>
<name>A0A9D4R919_DREPO</name>
<keyword evidence="2" id="KW-1185">Reference proteome</keyword>
<reference evidence="1" key="1">
    <citation type="journal article" date="2019" name="bioRxiv">
        <title>The Genome of the Zebra Mussel, Dreissena polymorpha: A Resource for Invasive Species Research.</title>
        <authorList>
            <person name="McCartney M.A."/>
            <person name="Auch B."/>
            <person name="Kono T."/>
            <person name="Mallez S."/>
            <person name="Zhang Y."/>
            <person name="Obille A."/>
            <person name="Becker A."/>
            <person name="Abrahante J.E."/>
            <person name="Garbe J."/>
            <person name="Badalamenti J.P."/>
            <person name="Herman A."/>
            <person name="Mangelson H."/>
            <person name="Liachko I."/>
            <person name="Sullivan S."/>
            <person name="Sone E.D."/>
            <person name="Koren S."/>
            <person name="Silverstein K.A.T."/>
            <person name="Beckman K.B."/>
            <person name="Gohl D.M."/>
        </authorList>
    </citation>
    <scope>NUCLEOTIDE SEQUENCE</scope>
    <source>
        <strain evidence="1">Duluth1</strain>
        <tissue evidence="1">Whole animal</tissue>
    </source>
</reference>
<gene>
    <name evidence="1" type="ORF">DPMN_100847</name>
</gene>
<proteinExistence type="predicted"/>
<evidence type="ECO:0000313" key="2">
    <source>
        <dbReference type="Proteomes" id="UP000828390"/>
    </source>
</evidence>
<dbReference type="PANTHER" id="PTHR33480:SF1">
    <property type="entry name" value="TYR RECOMBINASE DOMAIN-CONTAINING PROTEIN"/>
    <property type="match status" value="1"/>
</dbReference>
<sequence length="436" mass="49824">MQSAASSTKIAQQLFEIFLDKMRKKDEVFIIVKNDFLLSTYAKSLLEEGKEHSDTSWTVRLLAKLLISIRQVSNCESYSWMELINTEHWNEIIHGVKTLSEFTFSESGIIVEKPNIALKCGQGIKGLIAAAEGIALRQNDDVLLKKIEKMFKLYDGEWAKTSKHCNNSIRTKKEDQVELLPLTSDITKLKEKTVTEINRLISEISFEPTSGRYLMLSKLTLSRLITFNARRGGEPSKLRIKNWQNICEGSSICQEELDALPIEERKLAERLKLGYVKGKGARSKKVPIIFPEETVAAIDMLMQHRESFIMNKTNPYIFARLYKNSLKSLRGSDCVREVCVMAELQHASLVTATQMRKYLATTLQLLDMKETELRWITDHMGHTVDVHKKWYRLSNRAVELTKVASILSATESGHLKKAHHVLFDNVSKGKTIQLFE</sequence>
<reference evidence="1" key="2">
    <citation type="submission" date="2020-11" db="EMBL/GenBank/DDBJ databases">
        <authorList>
            <person name="McCartney M.A."/>
            <person name="Auch B."/>
            <person name="Kono T."/>
            <person name="Mallez S."/>
            <person name="Becker A."/>
            <person name="Gohl D.M."/>
            <person name="Silverstein K.A.T."/>
            <person name="Koren S."/>
            <person name="Bechman K.B."/>
            <person name="Herman A."/>
            <person name="Abrahante J.E."/>
            <person name="Garbe J."/>
        </authorList>
    </citation>
    <scope>NUCLEOTIDE SEQUENCE</scope>
    <source>
        <strain evidence="1">Duluth1</strain>
        <tissue evidence="1">Whole animal</tissue>
    </source>
</reference>
<dbReference type="Proteomes" id="UP000828390">
    <property type="component" value="Unassembled WGS sequence"/>
</dbReference>
<comment type="caution">
    <text evidence="1">The sequence shown here is derived from an EMBL/GenBank/DDBJ whole genome shotgun (WGS) entry which is preliminary data.</text>
</comment>
<accession>A0A9D4R919</accession>
<evidence type="ECO:0000313" key="1">
    <source>
        <dbReference type="EMBL" id="KAH3858227.1"/>
    </source>
</evidence>